<reference evidence="2 3" key="1">
    <citation type="journal article" date="2020" name="Genome Biol. Evol.">
        <title>Comparative genomics of Sclerotiniaceae.</title>
        <authorList>
            <person name="Valero Jimenez C.A."/>
            <person name="Steentjes M."/>
            <person name="Scholten O.E."/>
            <person name="Van Kan J.A.L."/>
        </authorList>
    </citation>
    <scope>NUCLEOTIDE SEQUENCE [LARGE SCALE GENOMIC DNA]</scope>
    <source>
        <strain evidence="2 3">B1</strain>
    </source>
</reference>
<proteinExistence type="predicted"/>
<sequence>MRTGGSGGLRRIPMQSGRTGANRKFQYSCGSYSKRCETCRICWERYIFESRRYLNEILGGPKVSEDSLGALRYVSYEKVMLHEKIYGMSSARDYAWKFMQRDKMNINQNNVANGTCHEDFLITTFHPISAFNALKKLTIRQWRITSGTLSTNFTENNGVGQAKGQPTREDYSNVVSTT</sequence>
<evidence type="ECO:0000313" key="2">
    <source>
        <dbReference type="EMBL" id="KAF7917201.1"/>
    </source>
</evidence>
<keyword evidence="3" id="KW-1185">Reference proteome</keyword>
<accession>A0ABQ7I9E6</accession>
<feature type="region of interest" description="Disordered" evidence="1">
    <location>
        <begin position="155"/>
        <end position="178"/>
    </location>
</feature>
<organism evidence="2 3">
    <name type="scientific">Botrytis deweyae</name>
    <dbReference type="NCBI Taxonomy" id="2478750"/>
    <lineage>
        <taxon>Eukaryota</taxon>
        <taxon>Fungi</taxon>
        <taxon>Dikarya</taxon>
        <taxon>Ascomycota</taxon>
        <taxon>Pezizomycotina</taxon>
        <taxon>Leotiomycetes</taxon>
        <taxon>Helotiales</taxon>
        <taxon>Sclerotiniaceae</taxon>
        <taxon>Botrytis</taxon>
    </lineage>
</organism>
<dbReference type="RefSeq" id="XP_038805719.1">
    <property type="nucleotide sequence ID" value="XM_038957927.1"/>
</dbReference>
<comment type="caution">
    <text evidence="2">The sequence shown here is derived from an EMBL/GenBank/DDBJ whole genome shotgun (WGS) entry which is preliminary data.</text>
</comment>
<gene>
    <name evidence="2" type="ORF">EAE98_010306</name>
</gene>
<evidence type="ECO:0000313" key="3">
    <source>
        <dbReference type="Proteomes" id="UP000783213"/>
    </source>
</evidence>
<evidence type="ECO:0000256" key="1">
    <source>
        <dbReference type="SAM" id="MobiDB-lite"/>
    </source>
</evidence>
<protein>
    <submittedName>
        <fullName evidence="2">Uncharacterized protein</fullName>
    </submittedName>
</protein>
<dbReference type="EMBL" id="RCSX01000035">
    <property type="protein sequence ID" value="KAF7917201.1"/>
    <property type="molecule type" value="Genomic_DNA"/>
</dbReference>
<dbReference type="GeneID" id="62237077"/>
<dbReference type="Proteomes" id="UP000783213">
    <property type="component" value="Unassembled WGS sequence"/>
</dbReference>
<name>A0ABQ7I9E6_9HELO</name>